<dbReference type="EMBL" id="JAUSRO010000035">
    <property type="protein sequence ID" value="MDP9903053.1"/>
    <property type="molecule type" value="Genomic_DNA"/>
</dbReference>
<keyword evidence="2" id="KW-0596">Phosphopantetheine</keyword>
<reference evidence="5 6" key="1">
    <citation type="submission" date="2023-07" db="EMBL/GenBank/DDBJ databases">
        <title>Sorghum-associated microbial communities from plants grown in Nebraska, USA.</title>
        <authorList>
            <person name="Schachtman D."/>
        </authorList>
    </citation>
    <scope>NUCLEOTIDE SEQUENCE [LARGE SCALE GENOMIC DNA]</scope>
    <source>
        <strain evidence="5 6">DS1607</strain>
    </source>
</reference>
<dbReference type="InterPro" id="IPR006162">
    <property type="entry name" value="Ppantetheine_attach_site"/>
</dbReference>
<dbReference type="InterPro" id="IPR009081">
    <property type="entry name" value="PP-bd_ACP"/>
</dbReference>
<dbReference type="Pfam" id="PF00668">
    <property type="entry name" value="Condensation"/>
    <property type="match status" value="1"/>
</dbReference>
<dbReference type="Gene3D" id="1.10.1200.10">
    <property type="entry name" value="ACP-like"/>
    <property type="match status" value="1"/>
</dbReference>
<dbReference type="Gene3D" id="3.30.559.30">
    <property type="entry name" value="Nonribosomal peptide synthetase, condensation domain"/>
    <property type="match status" value="1"/>
</dbReference>
<dbReference type="Proteomes" id="UP001226867">
    <property type="component" value="Unassembled WGS sequence"/>
</dbReference>
<accession>A0ABT9SFA9</accession>
<dbReference type="InterPro" id="IPR036736">
    <property type="entry name" value="ACP-like_sf"/>
</dbReference>
<sequence length="586" mass="64534">MEQALAAVWAQVLGVERVGRNDNFFELGGDSILSLQIVARLRNAGWKVTPRQLLERQAIAELAAVTESVGNGSGAGREDGEHPAAQRAIPVLDAERRAGGLPLSHAQARQWFLWQLAPSSIAYHIASGFRLTGELAVDVLRESFQGLVDRHESMRTVFQARDDGMADQLIQSGWKIEVPLIDLSGFAAEEREAKARAQALVLHQTPFDLCGEPLLRVALIRLAPAEHVLVVVMHHIVSDGWSMQLIVDEFAKRYQAGLRGEALALEALPLQYADYAVWQREWLADGERERQLAYWREQLGGEQPVLRLPSDHPRLANADYTVAHSTAELPHALVEGLQRLAKANGATLFMSLLAAFNVLLHRHTGQEDIRIGMAVANRHRIGTEGIVGFFVNTLVLPGHVAPRMRLAEVFLQTKEAALGAQLNQDLPFEQLVDALQPERDMSQTPLFQVMVNHQKIQAKAATDLPGLALQEYALGERGAQFELTLDLLEDERGGVHATLAYARELFEPVAMRRMLAHYLAVLQDLANNSQRAVGDVVLMDAEERAQLAAWGTNALSYDGGEPVHALIGRQVALRADAPALVYGEES</sequence>
<evidence type="ECO:0000259" key="4">
    <source>
        <dbReference type="PROSITE" id="PS50075"/>
    </source>
</evidence>
<dbReference type="Pfam" id="PF00550">
    <property type="entry name" value="PP-binding"/>
    <property type="match status" value="1"/>
</dbReference>
<feature type="domain" description="Carrier" evidence="4">
    <location>
        <begin position="1"/>
        <end position="70"/>
    </location>
</feature>
<dbReference type="SUPFAM" id="SSF47336">
    <property type="entry name" value="ACP-like"/>
    <property type="match status" value="1"/>
</dbReference>
<dbReference type="CDD" id="cd19531">
    <property type="entry name" value="LCL_NRPS-like"/>
    <property type="match status" value="1"/>
</dbReference>
<dbReference type="SUPFAM" id="SSF52777">
    <property type="entry name" value="CoA-dependent acyltransferases"/>
    <property type="match status" value="2"/>
</dbReference>
<keyword evidence="6" id="KW-1185">Reference proteome</keyword>
<dbReference type="InterPro" id="IPR023213">
    <property type="entry name" value="CAT-like_dom_sf"/>
</dbReference>
<dbReference type="PANTHER" id="PTHR45398:SF1">
    <property type="entry name" value="ENZYME, PUTATIVE (JCVI)-RELATED"/>
    <property type="match status" value="1"/>
</dbReference>
<comment type="caution">
    <text evidence="5">The sequence shown here is derived from an EMBL/GenBank/DDBJ whole genome shotgun (WGS) entry which is preliminary data.</text>
</comment>
<feature type="non-terminal residue" evidence="5">
    <location>
        <position position="586"/>
    </location>
</feature>
<evidence type="ECO:0000313" key="5">
    <source>
        <dbReference type="EMBL" id="MDP9903053.1"/>
    </source>
</evidence>
<comment type="cofactor">
    <cofactor evidence="1">
        <name>pantetheine 4'-phosphate</name>
        <dbReference type="ChEBI" id="CHEBI:47942"/>
    </cofactor>
</comment>
<evidence type="ECO:0000256" key="2">
    <source>
        <dbReference type="ARBA" id="ARBA00022450"/>
    </source>
</evidence>
<name>A0ABT9SFA9_9BURK</name>
<evidence type="ECO:0000256" key="3">
    <source>
        <dbReference type="ARBA" id="ARBA00022553"/>
    </source>
</evidence>
<protein>
    <submittedName>
        <fullName evidence="5">Aryl carrier-like protein</fullName>
    </submittedName>
</protein>
<dbReference type="PROSITE" id="PS00012">
    <property type="entry name" value="PHOSPHOPANTETHEINE"/>
    <property type="match status" value="1"/>
</dbReference>
<dbReference type="Gene3D" id="3.30.559.10">
    <property type="entry name" value="Chloramphenicol acetyltransferase-like domain"/>
    <property type="match status" value="1"/>
</dbReference>
<proteinExistence type="predicted"/>
<organism evidence="5 6">
    <name type="scientific">Variovorax ginsengisoli</name>
    <dbReference type="NCBI Taxonomy" id="363844"/>
    <lineage>
        <taxon>Bacteria</taxon>
        <taxon>Pseudomonadati</taxon>
        <taxon>Pseudomonadota</taxon>
        <taxon>Betaproteobacteria</taxon>
        <taxon>Burkholderiales</taxon>
        <taxon>Comamonadaceae</taxon>
        <taxon>Variovorax</taxon>
    </lineage>
</organism>
<dbReference type="PANTHER" id="PTHR45398">
    <property type="match status" value="1"/>
</dbReference>
<gene>
    <name evidence="5" type="ORF">J2W36_005339</name>
</gene>
<evidence type="ECO:0000256" key="1">
    <source>
        <dbReference type="ARBA" id="ARBA00001957"/>
    </source>
</evidence>
<keyword evidence="3" id="KW-0597">Phosphoprotein</keyword>
<dbReference type="InterPro" id="IPR001242">
    <property type="entry name" value="Condensation_dom"/>
</dbReference>
<dbReference type="PROSITE" id="PS50075">
    <property type="entry name" value="CARRIER"/>
    <property type="match status" value="1"/>
</dbReference>
<evidence type="ECO:0000313" key="6">
    <source>
        <dbReference type="Proteomes" id="UP001226867"/>
    </source>
</evidence>